<feature type="domain" description="Bacterial surface antigen (D15)" evidence="11">
    <location>
        <begin position="377"/>
        <end position="572"/>
    </location>
</feature>
<dbReference type="AlphaFoldDB" id="A4BTF3"/>
<dbReference type="InterPro" id="IPR039910">
    <property type="entry name" value="D15-like"/>
</dbReference>
<comment type="subunit">
    <text evidence="10">Interacts with TamB to form the translocation and assembly module (TAM).</text>
</comment>
<dbReference type="STRING" id="314278.NB231_07792"/>
<keyword evidence="4" id="KW-1134">Transmembrane beta strand</keyword>
<dbReference type="Pfam" id="PF01103">
    <property type="entry name" value="Omp85"/>
    <property type="match status" value="1"/>
</dbReference>
<keyword evidence="7" id="KW-0472">Membrane</keyword>
<evidence type="ECO:0000256" key="9">
    <source>
        <dbReference type="ARBA" id="ARBA00033063"/>
    </source>
</evidence>
<dbReference type="PANTHER" id="PTHR12815">
    <property type="entry name" value="SORTING AND ASSEMBLY MACHINERY SAMM50 PROTEIN FAMILY MEMBER"/>
    <property type="match status" value="1"/>
</dbReference>
<comment type="caution">
    <text evidence="13">The sequence shown here is derived from an EMBL/GenBank/DDBJ whole genome shotgun (WGS) entry which is preliminary data.</text>
</comment>
<gene>
    <name evidence="13" type="ORF">NB231_07792</name>
</gene>
<protein>
    <recommendedName>
        <fullName evidence="3">Translocation and assembly module subunit TamA</fullName>
    </recommendedName>
    <alternativeName>
        <fullName evidence="9">Autotransporter assembly factor TamA</fullName>
    </alternativeName>
</protein>
<dbReference type="InterPro" id="IPR035243">
    <property type="entry name" value="TamA_POTRA_Dom_1"/>
</dbReference>
<evidence type="ECO:0000256" key="10">
    <source>
        <dbReference type="ARBA" id="ARBA00093548"/>
    </source>
</evidence>
<dbReference type="Gene3D" id="2.40.160.50">
    <property type="entry name" value="membrane protein fhac: a member of the omp85/tpsb transporter family"/>
    <property type="match status" value="1"/>
</dbReference>
<evidence type="ECO:0000259" key="12">
    <source>
        <dbReference type="Pfam" id="PF17243"/>
    </source>
</evidence>
<evidence type="ECO:0000313" key="14">
    <source>
        <dbReference type="Proteomes" id="UP000003374"/>
    </source>
</evidence>
<evidence type="ECO:0000256" key="6">
    <source>
        <dbReference type="ARBA" id="ARBA00022729"/>
    </source>
</evidence>
<proteinExistence type="inferred from homology"/>
<dbReference type="HOGENOM" id="CLU_018618_1_0_6"/>
<keyword evidence="6" id="KW-0732">Signal</keyword>
<evidence type="ECO:0000256" key="5">
    <source>
        <dbReference type="ARBA" id="ARBA00022692"/>
    </source>
</evidence>
<sequence length="575" mass="64262">MLLLIFGSCAYSPFTEAADNLKIKISGIDDELLNNVQVFLSIAQENKTVEKKIPDRKVQELHRRATGEIKQALQPFGYYQPIIDSSLEKKENVWKARYKINKGPPTRIRKVEIRLTGEGRDAPSIRKALKSVKIAVGQRLRQQKYTILKHDLQEAAYAIGYLDAKYSRSQILVNPDKQRAEIYLILDTGPRYYFGDITIDQDILNPSFVDKFVQIQYGDPFESDRLIDLQFALTDSDYFSHVELQASQDKAQNQHVPVSIKTEPKKPQKYRISGGFGTDTGPRVGLGVLFRRVTRTGHQFRTDLEVSQITLRLGSQYKIPIGNIASEYLDFTATVERAIIADAISLQYTIGSSLNQDWLGGRRRLSLDFRRERFSFGNNSAQTANLLIPGISYSRQVADDPLFTRKGYSVALDLHGAAQPALSSTSFLQTHLSGQGVLPWAKRGRLLLRVDYGATVTTDFDKLPPSQRFYAGGARSVRGYAFRTLSPENEDGDDIGGRYLLVGSVEADYLLIGDFGAAVFFDAGDATLDPSFSLKRGVGGGLRYRSPVGMVRLDVAHPLDSNDAFRIHFSIGPDI</sequence>
<dbReference type="EMBL" id="AAOF01000013">
    <property type="protein sequence ID" value="EAR21055.1"/>
    <property type="molecule type" value="Genomic_DNA"/>
</dbReference>
<comment type="similarity">
    <text evidence="2">Belongs to the TamA family.</text>
</comment>
<dbReference type="InterPro" id="IPR000184">
    <property type="entry name" value="Bac_surfAg_D15"/>
</dbReference>
<name>A4BTF3_9GAMM</name>
<feature type="domain" description="TamA POTRA" evidence="12">
    <location>
        <begin position="23"/>
        <end position="101"/>
    </location>
</feature>
<evidence type="ECO:0000256" key="2">
    <source>
        <dbReference type="ARBA" id="ARBA00010248"/>
    </source>
</evidence>
<dbReference type="GO" id="GO:0009279">
    <property type="term" value="C:cell outer membrane"/>
    <property type="evidence" value="ECO:0007669"/>
    <property type="project" value="UniProtKB-SubCell"/>
</dbReference>
<evidence type="ECO:0000256" key="7">
    <source>
        <dbReference type="ARBA" id="ARBA00023136"/>
    </source>
</evidence>
<dbReference type="Pfam" id="PF17243">
    <property type="entry name" value="POTRA_TamA_1"/>
    <property type="match status" value="1"/>
</dbReference>
<dbReference type="PANTHER" id="PTHR12815:SF47">
    <property type="entry name" value="TRANSLOCATION AND ASSEMBLY MODULE SUBUNIT TAMA"/>
    <property type="match status" value="1"/>
</dbReference>
<dbReference type="GO" id="GO:0009306">
    <property type="term" value="P:protein secretion"/>
    <property type="evidence" value="ECO:0007669"/>
    <property type="project" value="TreeGrafter"/>
</dbReference>
<keyword evidence="8" id="KW-0998">Cell outer membrane</keyword>
<evidence type="ECO:0000256" key="1">
    <source>
        <dbReference type="ARBA" id="ARBA00004442"/>
    </source>
</evidence>
<dbReference type="Proteomes" id="UP000003374">
    <property type="component" value="Unassembled WGS sequence"/>
</dbReference>
<evidence type="ECO:0000256" key="8">
    <source>
        <dbReference type="ARBA" id="ARBA00023237"/>
    </source>
</evidence>
<comment type="subcellular location">
    <subcellularLocation>
        <location evidence="1">Cell outer membrane</location>
    </subcellularLocation>
</comment>
<evidence type="ECO:0000256" key="3">
    <source>
        <dbReference type="ARBA" id="ARBA00015419"/>
    </source>
</evidence>
<keyword evidence="5" id="KW-0812">Transmembrane</keyword>
<accession>A4BTF3</accession>
<dbReference type="eggNOG" id="COG0729">
    <property type="taxonomic scope" value="Bacteria"/>
</dbReference>
<dbReference type="Gene3D" id="3.10.20.310">
    <property type="entry name" value="membrane protein fhac"/>
    <property type="match status" value="3"/>
</dbReference>
<evidence type="ECO:0000313" key="13">
    <source>
        <dbReference type="EMBL" id="EAR21055.1"/>
    </source>
</evidence>
<evidence type="ECO:0000256" key="4">
    <source>
        <dbReference type="ARBA" id="ARBA00022452"/>
    </source>
</evidence>
<dbReference type="GO" id="GO:0097347">
    <property type="term" value="C:TAM protein secretion complex"/>
    <property type="evidence" value="ECO:0007669"/>
    <property type="project" value="TreeGrafter"/>
</dbReference>
<organism evidence="13 14">
    <name type="scientific">Nitrococcus mobilis Nb-231</name>
    <dbReference type="NCBI Taxonomy" id="314278"/>
    <lineage>
        <taxon>Bacteria</taxon>
        <taxon>Pseudomonadati</taxon>
        <taxon>Pseudomonadota</taxon>
        <taxon>Gammaproteobacteria</taxon>
        <taxon>Chromatiales</taxon>
        <taxon>Ectothiorhodospiraceae</taxon>
        <taxon>Nitrococcus</taxon>
    </lineage>
</organism>
<keyword evidence="14" id="KW-1185">Reference proteome</keyword>
<evidence type="ECO:0000259" key="11">
    <source>
        <dbReference type="Pfam" id="PF01103"/>
    </source>
</evidence>
<reference evidence="13 14" key="1">
    <citation type="submission" date="2006-02" db="EMBL/GenBank/DDBJ databases">
        <authorList>
            <person name="Waterbury J."/>
            <person name="Ferriera S."/>
            <person name="Johnson J."/>
            <person name="Kravitz S."/>
            <person name="Halpern A."/>
            <person name="Remington K."/>
            <person name="Beeson K."/>
            <person name="Tran B."/>
            <person name="Rogers Y.-H."/>
            <person name="Friedman R."/>
            <person name="Venter J.C."/>
        </authorList>
    </citation>
    <scope>NUCLEOTIDE SEQUENCE [LARGE SCALE GENOMIC DNA]</scope>
    <source>
        <strain evidence="13 14">Nb-231</strain>
    </source>
</reference>